<dbReference type="OrthoDB" id="1752359at2759"/>
<evidence type="ECO:0000313" key="2">
    <source>
        <dbReference type="Proteomes" id="UP001153076"/>
    </source>
</evidence>
<protein>
    <submittedName>
        <fullName evidence="1">Uncharacterized protein</fullName>
    </submittedName>
</protein>
<dbReference type="EMBL" id="JAKOGI010000408">
    <property type="protein sequence ID" value="KAJ8435521.1"/>
    <property type="molecule type" value="Genomic_DNA"/>
</dbReference>
<keyword evidence="2" id="KW-1185">Reference proteome</keyword>
<sequence>MGRMMRDLQELKWNIIDTWLQDIDERLRDAQVPHLVEMVYNPQPCPEVTLRLRGAPPISSDEDYRYSSTPNILSPEVEVLYSWEITIPNFMTKWPPLALVLPRGEHLPHLLMGCRGIRPWRGRTQGCHPTKRLLFQESVLKKRGCSPVGLVLEIVAEGNEFPGAPAHSDPQDGPGSHFPNPKVVSTLKRMTFEKKYLLPAGYTFVIPELGATVNEPPTKCIAVDTAWPSILALGWGNIPDWSKSKQIRNPFEAPTAEEKKMTRYFYYFVQEDDKPRPVLKFMVQAIESVKGSEKRKRKSSDRSL</sequence>
<dbReference type="Proteomes" id="UP001153076">
    <property type="component" value="Unassembled WGS sequence"/>
</dbReference>
<reference evidence="1" key="1">
    <citation type="submission" date="2022-04" db="EMBL/GenBank/DDBJ databases">
        <title>Carnegiea gigantea Genome sequencing and assembly v2.</title>
        <authorList>
            <person name="Copetti D."/>
            <person name="Sanderson M.J."/>
            <person name="Burquez A."/>
            <person name="Wojciechowski M.F."/>
        </authorList>
    </citation>
    <scope>NUCLEOTIDE SEQUENCE</scope>
    <source>
        <strain evidence="1">SGP5-SGP5p</strain>
        <tissue evidence="1">Aerial part</tissue>
    </source>
</reference>
<accession>A0A9Q1K1P0</accession>
<proteinExistence type="predicted"/>
<gene>
    <name evidence="1" type="ORF">Cgig2_032108</name>
</gene>
<evidence type="ECO:0000313" key="1">
    <source>
        <dbReference type="EMBL" id="KAJ8435521.1"/>
    </source>
</evidence>
<dbReference type="AlphaFoldDB" id="A0A9Q1K1P0"/>
<organism evidence="1 2">
    <name type="scientific">Carnegiea gigantea</name>
    <dbReference type="NCBI Taxonomy" id="171969"/>
    <lineage>
        <taxon>Eukaryota</taxon>
        <taxon>Viridiplantae</taxon>
        <taxon>Streptophyta</taxon>
        <taxon>Embryophyta</taxon>
        <taxon>Tracheophyta</taxon>
        <taxon>Spermatophyta</taxon>
        <taxon>Magnoliopsida</taxon>
        <taxon>eudicotyledons</taxon>
        <taxon>Gunneridae</taxon>
        <taxon>Pentapetalae</taxon>
        <taxon>Caryophyllales</taxon>
        <taxon>Cactineae</taxon>
        <taxon>Cactaceae</taxon>
        <taxon>Cactoideae</taxon>
        <taxon>Echinocereeae</taxon>
        <taxon>Carnegiea</taxon>
    </lineage>
</organism>
<name>A0A9Q1K1P0_9CARY</name>
<comment type="caution">
    <text evidence="1">The sequence shown here is derived from an EMBL/GenBank/DDBJ whole genome shotgun (WGS) entry which is preliminary data.</text>
</comment>